<dbReference type="Pfam" id="PF00117">
    <property type="entry name" value="GATase"/>
    <property type="match status" value="1"/>
</dbReference>
<dbReference type="EMBL" id="JAKLTR010000006">
    <property type="protein sequence ID" value="MCG2614829.1"/>
    <property type="molecule type" value="Genomic_DNA"/>
</dbReference>
<dbReference type="PANTHER" id="PTHR42695">
    <property type="entry name" value="GLUTAMINE AMIDOTRANSFERASE YLR126C-RELATED"/>
    <property type="match status" value="1"/>
</dbReference>
<accession>A0ABS9KR92</accession>
<dbReference type="Gene3D" id="3.40.50.880">
    <property type="match status" value="1"/>
</dbReference>
<dbReference type="InterPro" id="IPR029062">
    <property type="entry name" value="Class_I_gatase-like"/>
</dbReference>
<comment type="caution">
    <text evidence="2">The sequence shown here is derived from an EMBL/GenBank/DDBJ whole genome shotgun (WGS) entry which is preliminary data.</text>
</comment>
<organism evidence="2 3">
    <name type="scientific">Terrimonas ginsenosidimutans</name>
    <dbReference type="NCBI Taxonomy" id="2908004"/>
    <lineage>
        <taxon>Bacteria</taxon>
        <taxon>Pseudomonadati</taxon>
        <taxon>Bacteroidota</taxon>
        <taxon>Chitinophagia</taxon>
        <taxon>Chitinophagales</taxon>
        <taxon>Chitinophagaceae</taxon>
        <taxon>Terrimonas</taxon>
    </lineage>
</organism>
<evidence type="ECO:0000259" key="1">
    <source>
        <dbReference type="Pfam" id="PF00117"/>
    </source>
</evidence>
<dbReference type="Proteomes" id="UP001165367">
    <property type="component" value="Unassembled WGS sequence"/>
</dbReference>
<dbReference type="SUPFAM" id="SSF52317">
    <property type="entry name" value="Class I glutamine amidotransferase-like"/>
    <property type="match status" value="1"/>
</dbReference>
<protein>
    <submittedName>
        <fullName evidence="2">Amidotransferase</fullName>
    </submittedName>
</protein>
<dbReference type="InterPro" id="IPR017926">
    <property type="entry name" value="GATASE"/>
</dbReference>
<keyword evidence="3" id="KW-1185">Reference proteome</keyword>
<evidence type="ECO:0000313" key="2">
    <source>
        <dbReference type="EMBL" id="MCG2614829.1"/>
    </source>
</evidence>
<reference evidence="2" key="1">
    <citation type="submission" date="2022-01" db="EMBL/GenBank/DDBJ databases">
        <authorList>
            <person name="Jo J.-H."/>
            <person name="Im W.-T."/>
        </authorList>
    </citation>
    <scope>NUCLEOTIDE SEQUENCE</scope>
    <source>
        <strain evidence="2">NA20</strain>
    </source>
</reference>
<name>A0ABS9KR92_9BACT</name>
<feature type="domain" description="Glutamine amidotransferase" evidence="1">
    <location>
        <begin position="30"/>
        <end position="182"/>
    </location>
</feature>
<evidence type="ECO:0000313" key="3">
    <source>
        <dbReference type="Proteomes" id="UP001165367"/>
    </source>
</evidence>
<dbReference type="RefSeq" id="WP_237871621.1">
    <property type="nucleotide sequence ID" value="NZ_JAKLTR010000006.1"/>
</dbReference>
<dbReference type="PANTHER" id="PTHR42695:SF5">
    <property type="entry name" value="GLUTAMINE AMIDOTRANSFERASE YLR126C-RELATED"/>
    <property type="match status" value="1"/>
</dbReference>
<proteinExistence type="predicted"/>
<gene>
    <name evidence="2" type="ORF">LZZ85_11075</name>
</gene>
<dbReference type="InterPro" id="IPR044992">
    <property type="entry name" value="ChyE-like"/>
</dbReference>
<dbReference type="PROSITE" id="PS51273">
    <property type="entry name" value="GATASE_TYPE_1"/>
    <property type="match status" value="1"/>
</dbReference>
<dbReference type="CDD" id="cd01741">
    <property type="entry name" value="GATase1_1"/>
    <property type="match status" value="1"/>
</dbReference>
<sequence length="230" mass="26003">MRVHYIQHVPFEGLGFIETWLKEHQHTITVTRTWAQEAFPSMTDFDVLIVLGGPMGVYDDHLYKWLGDEKNFIFDSIKDEKPVIGICLGAQLLACVLGATVYTNKVKEIGWFPVDFDATFAEWLGAPVPGKLTVFHWHGDKFDNPYGGVMQASSAACNHQLFTFGDKMIGLQFHLEANSSSVAEMLKYGAAELIRDQFIQDENEIAEYQSFDEPNELMANILRKLCTSSK</sequence>